<gene>
    <name evidence="2" type="ORF">PoMZ_06237</name>
</gene>
<sequence length="380" mass="43045">MSSGRRHSVSGDHYSHRGRYDYDKDNDSAYASREEDDDDYNPYDRRRRESSRREPMSSGRRYSPDRQGHRRSQRGRSQHVDDYNPRDKYYLSDEEDIGFRSQSAQPQRTPWEESPRRRSRGDEDDYFSRRRQSTAGGGRDHSSHRHDRSGSNRPNRRGSRDYDAEYDGHESDRRGSRRDAPPMLRRQSSSAPPPASRSTYPPSSGGRRERSKYPPSTTETRNYPRGRHRSSSNRGEDERGRRSRSNHESTAGGRSKSRSKKESPFADVPWSQAARCALEAGTMAALRSYDSPGNWIGTKGAQIATAAVGAALIDGVIANKKPNLRGGKRHAVLRQVTNTALGNLIMNPAGSAIEKREPVNKTKHAIHNRMHRGGGGGRRR</sequence>
<accession>A0A4P7NQI7</accession>
<name>A0A4P7NQI7_PYROR</name>
<feature type="compositionally biased region" description="Basic and acidic residues" evidence="1">
    <location>
        <begin position="42"/>
        <end position="55"/>
    </location>
</feature>
<protein>
    <submittedName>
        <fullName evidence="2">Uncharacterized protein</fullName>
    </submittedName>
</protein>
<reference evidence="2 3" key="1">
    <citation type="journal article" date="2019" name="Mol. Biol. Evol.">
        <title>Blast fungal genomes show frequent chromosomal changes, gene gains and losses, and effector gene turnover.</title>
        <authorList>
            <person name="Gomez Luciano L.B."/>
            <person name="Jason Tsai I."/>
            <person name="Chuma I."/>
            <person name="Tosa Y."/>
            <person name="Chen Y.H."/>
            <person name="Li J.Y."/>
            <person name="Li M.Y."/>
            <person name="Jade Lu M.Y."/>
            <person name="Nakayashiki H."/>
            <person name="Li W.H."/>
        </authorList>
    </citation>
    <scope>NUCLEOTIDE SEQUENCE [LARGE SCALE GENOMIC DNA]</scope>
    <source>
        <strain evidence="2">MZ5-1-6</strain>
    </source>
</reference>
<dbReference type="EMBL" id="CP034209">
    <property type="protein sequence ID" value="QBZ64539.1"/>
    <property type="molecule type" value="Genomic_DNA"/>
</dbReference>
<evidence type="ECO:0000313" key="2">
    <source>
        <dbReference type="EMBL" id="QBZ64539.1"/>
    </source>
</evidence>
<feature type="compositionally biased region" description="Basic and acidic residues" evidence="1">
    <location>
        <begin position="158"/>
        <end position="180"/>
    </location>
</feature>
<proteinExistence type="predicted"/>
<feature type="compositionally biased region" description="Basic residues" evidence="1">
    <location>
        <begin position="68"/>
        <end position="77"/>
    </location>
</feature>
<evidence type="ECO:0000256" key="1">
    <source>
        <dbReference type="SAM" id="MobiDB-lite"/>
    </source>
</evidence>
<dbReference type="AlphaFoldDB" id="A0A4P7NQI7"/>
<dbReference type="Proteomes" id="UP000294847">
    <property type="component" value="Chromosome 6"/>
</dbReference>
<feature type="region of interest" description="Disordered" evidence="1">
    <location>
        <begin position="1"/>
        <end position="267"/>
    </location>
</feature>
<organism evidence="2 3">
    <name type="scientific">Pyricularia oryzae</name>
    <name type="common">Rice blast fungus</name>
    <name type="synonym">Magnaporthe oryzae</name>
    <dbReference type="NCBI Taxonomy" id="318829"/>
    <lineage>
        <taxon>Eukaryota</taxon>
        <taxon>Fungi</taxon>
        <taxon>Dikarya</taxon>
        <taxon>Ascomycota</taxon>
        <taxon>Pezizomycotina</taxon>
        <taxon>Sordariomycetes</taxon>
        <taxon>Sordariomycetidae</taxon>
        <taxon>Magnaporthales</taxon>
        <taxon>Pyriculariaceae</taxon>
        <taxon>Pyricularia</taxon>
    </lineage>
</organism>
<evidence type="ECO:0000313" key="3">
    <source>
        <dbReference type="Proteomes" id="UP000294847"/>
    </source>
</evidence>
<feature type="compositionally biased region" description="Basic and acidic residues" evidence="1">
    <location>
        <begin position="78"/>
        <end position="91"/>
    </location>
</feature>
<feature type="compositionally biased region" description="Basic and acidic residues" evidence="1">
    <location>
        <begin position="9"/>
        <end position="27"/>
    </location>
</feature>